<name>A0A5J9UIH3_9POAL</name>
<dbReference type="Gramene" id="TVU23553">
    <property type="protein sequence ID" value="TVU23553"/>
    <property type="gene ID" value="EJB05_25927"/>
</dbReference>
<evidence type="ECO:0000313" key="2">
    <source>
        <dbReference type="EMBL" id="TVU23553.1"/>
    </source>
</evidence>
<dbReference type="AlphaFoldDB" id="A0A5J9UIH3"/>
<feature type="compositionally biased region" description="Basic residues" evidence="1">
    <location>
        <begin position="1"/>
        <end position="10"/>
    </location>
</feature>
<keyword evidence="3" id="KW-1185">Reference proteome</keyword>
<dbReference type="EMBL" id="RWGY01000013">
    <property type="protein sequence ID" value="TVU23553.1"/>
    <property type="molecule type" value="Genomic_DNA"/>
</dbReference>
<feature type="region of interest" description="Disordered" evidence="1">
    <location>
        <begin position="1"/>
        <end position="57"/>
    </location>
</feature>
<reference evidence="2 3" key="1">
    <citation type="journal article" date="2019" name="Sci. Rep.">
        <title>A high-quality genome of Eragrostis curvula grass provides insights into Poaceae evolution and supports new strategies to enhance forage quality.</title>
        <authorList>
            <person name="Carballo J."/>
            <person name="Santos B.A.C.M."/>
            <person name="Zappacosta D."/>
            <person name="Garbus I."/>
            <person name="Selva J.P."/>
            <person name="Gallo C.A."/>
            <person name="Diaz A."/>
            <person name="Albertini E."/>
            <person name="Caccamo M."/>
            <person name="Echenique V."/>
        </authorList>
    </citation>
    <scope>NUCLEOTIDE SEQUENCE [LARGE SCALE GENOMIC DNA]</scope>
    <source>
        <strain evidence="3">cv. Victoria</strain>
        <tissue evidence="2">Leaf</tissue>
    </source>
</reference>
<dbReference type="Proteomes" id="UP000324897">
    <property type="component" value="Chromosome 2"/>
</dbReference>
<sequence length="249" mass="28061">RVTLAAKRRALATPKWQASSGAGRRRDGEGYAARGTGEGRVAVHGSHPGGRRSTRTSLPDRWLATRGGKNRRGELGRQRRLPKWYTLYGDRPSRTTASKPQRCTRAGMEAYHNASWLGSRGREQMTLNAYKLRLYFFSCTYHWRVQQGTLLQSQTYVWRMGDPVTILIDVVEDVKSPVVLLHCYYMPNWNEYNTNVWMVESVRDSRSDDGRSMGAVASVLVNVLHAGTSSCQVRSHPARPQPTKLACPP</sequence>
<gene>
    <name evidence="2" type="ORF">EJB05_25927</name>
</gene>
<protein>
    <submittedName>
        <fullName evidence="2">Uncharacterized protein</fullName>
    </submittedName>
</protein>
<organism evidence="2 3">
    <name type="scientific">Eragrostis curvula</name>
    <name type="common">weeping love grass</name>
    <dbReference type="NCBI Taxonomy" id="38414"/>
    <lineage>
        <taxon>Eukaryota</taxon>
        <taxon>Viridiplantae</taxon>
        <taxon>Streptophyta</taxon>
        <taxon>Embryophyta</taxon>
        <taxon>Tracheophyta</taxon>
        <taxon>Spermatophyta</taxon>
        <taxon>Magnoliopsida</taxon>
        <taxon>Liliopsida</taxon>
        <taxon>Poales</taxon>
        <taxon>Poaceae</taxon>
        <taxon>PACMAD clade</taxon>
        <taxon>Chloridoideae</taxon>
        <taxon>Eragrostideae</taxon>
        <taxon>Eragrostidinae</taxon>
        <taxon>Eragrostis</taxon>
    </lineage>
</organism>
<comment type="caution">
    <text evidence="2">The sequence shown here is derived from an EMBL/GenBank/DDBJ whole genome shotgun (WGS) entry which is preliminary data.</text>
</comment>
<accession>A0A5J9UIH3</accession>
<evidence type="ECO:0000313" key="3">
    <source>
        <dbReference type="Proteomes" id="UP000324897"/>
    </source>
</evidence>
<evidence type="ECO:0000256" key="1">
    <source>
        <dbReference type="SAM" id="MobiDB-lite"/>
    </source>
</evidence>
<proteinExistence type="predicted"/>
<feature type="non-terminal residue" evidence="2">
    <location>
        <position position="1"/>
    </location>
</feature>